<feature type="domain" description="Histidine kinase" evidence="15">
    <location>
        <begin position="156"/>
        <end position="372"/>
    </location>
</feature>
<keyword evidence="7" id="KW-0547">Nucleotide-binding</keyword>
<keyword evidence="14" id="KW-0812">Transmembrane</keyword>
<proteinExistence type="predicted"/>
<keyword evidence="4" id="KW-1003">Cell membrane</keyword>
<dbReference type="InterPro" id="IPR003594">
    <property type="entry name" value="HATPase_dom"/>
</dbReference>
<evidence type="ECO:0000256" key="14">
    <source>
        <dbReference type="SAM" id="Phobius"/>
    </source>
</evidence>
<keyword evidence="11 14" id="KW-0472">Membrane</keyword>
<dbReference type="Pfam" id="PF00512">
    <property type="entry name" value="HisKA"/>
    <property type="match status" value="1"/>
</dbReference>
<evidence type="ECO:0000313" key="16">
    <source>
        <dbReference type="EMBL" id="UYM06856.1"/>
    </source>
</evidence>
<sequence>MSTDVQLVLVGLLGAVLGVGVALVWRLSERSQREIPDGPTPTIPAGVESVLSVLRSSTVVLDEDDTIVKASAPAYAIGIVHDDRLAHDDLVELVRKVRRDGEVRQAELTLSRNRSALPMHLVARVAPLSSKLVLVLVDDRTRERRVEAIRRDFVANVSHELKTPIGAMNLLAEAVAEAKDDPGAVERFAGRIQIESERLNRLVQQIIELSRLQADELVDEPVDVDIAELVDSAIERSRTDAEAKQISLRGRTDGDLHVLGEPDQILAAVSNLVENAVAYSPEGSRVAVVAAAKDSRVQITVTDRGIGIPQAEIERIFERFYRVDPARARTTGGTGLGLSIVKHVAASHGGEVKVWSEPGQGSSFSICLPRHETASESEAYVGNETDDADRVVEPLPKETTQ</sequence>
<evidence type="ECO:0000256" key="1">
    <source>
        <dbReference type="ARBA" id="ARBA00000085"/>
    </source>
</evidence>
<dbReference type="GO" id="GO:0004721">
    <property type="term" value="F:phosphoprotein phosphatase activity"/>
    <property type="evidence" value="ECO:0007669"/>
    <property type="project" value="TreeGrafter"/>
</dbReference>
<comment type="catalytic activity">
    <reaction evidence="1">
        <text>ATP + protein L-histidine = ADP + protein N-phospho-L-histidine.</text>
        <dbReference type="EC" id="2.7.13.3"/>
    </reaction>
</comment>
<evidence type="ECO:0000256" key="2">
    <source>
        <dbReference type="ARBA" id="ARBA00004236"/>
    </source>
</evidence>
<evidence type="ECO:0000256" key="9">
    <source>
        <dbReference type="ARBA" id="ARBA00022840"/>
    </source>
</evidence>
<evidence type="ECO:0000256" key="6">
    <source>
        <dbReference type="ARBA" id="ARBA00022679"/>
    </source>
</evidence>
<protein>
    <recommendedName>
        <fullName evidence="12">Sensor-like histidine kinase SenX3</fullName>
        <ecNumber evidence="3">2.7.13.3</ecNumber>
    </recommendedName>
</protein>
<dbReference type="SMART" id="SM00387">
    <property type="entry name" value="HATPase_c"/>
    <property type="match status" value="1"/>
</dbReference>
<dbReference type="CDD" id="cd00082">
    <property type="entry name" value="HisKA"/>
    <property type="match status" value="1"/>
</dbReference>
<comment type="subcellular location">
    <subcellularLocation>
        <location evidence="2">Cell membrane</location>
    </subcellularLocation>
</comment>
<keyword evidence="8" id="KW-0418">Kinase</keyword>
<keyword evidence="6" id="KW-0808">Transferase</keyword>
<evidence type="ECO:0000313" key="17">
    <source>
        <dbReference type="Proteomes" id="UP001164390"/>
    </source>
</evidence>
<evidence type="ECO:0000259" key="15">
    <source>
        <dbReference type="PROSITE" id="PS50109"/>
    </source>
</evidence>
<dbReference type="PANTHER" id="PTHR45453">
    <property type="entry name" value="PHOSPHATE REGULON SENSOR PROTEIN PHOR"/>
    <property type="match status" value="1"/>
</dbReference>
<feature type="transmembrane region" description="Helical" evidence="14">
    <location>
        <begin position="6"/>
        <end position="25"/>
    </location>
</feature>
<keyword evidence="17" id="KW-1185">Reference proteome</keyword>
<feature type="region of interest" description="Disordered" evidence="13">
    <location>
        <begin position="375"/>
        <end position="401"/>
    </location>
</feature>
<name>A0AA46TK96_9ACTN</name>
<dbReference type="InterPro" id="IPR005467">
    <property type="entry name" value="His_kinase_dom"/>
</dbReference>
<evidence type="ECO:0000256" key="13">
    <source>
        <dbReference type="SAM" id="MobiDB-lite"/>
    </source>
</evidence>
<dbReference type="Proteomes" id="UP001164390">
    <property type="component" value="Chromosome"/>
</dbReference>
<dbReference type="GO" id="GO:0016036">
    <property type="term" value="P:cellular response to phosphate starvation"/>
    <property type="evidence" value="ECO:0007669"/>
    <property type="project" value="TreeGrafter"/>
</dbReference>
<evidence type="ECO:0000256" key="8">
    <source>
        <dbReference type="ARBA" id="ARBA00022777"/>
    </source>
</evidence>
<dbReference type="GO" id="GO:0000155">
    <property type="term" value="F:phosphorelay sensor kinase activity"/>
    <property type="evidence" value="ECO:0007669"/>
    <property type="project" value="InterPro"/>
</dbReference>
<evidence type="ECO:0000256" key="4">
    <source>
        <dbReference type="ARBA" id="ARBA00022475"/>
    </source>
</evidence>
<dbReference type="FunFam" id="1.10.287.130:FF:000008">
    <property type="entry name" value="Two-component sensor histidine kinase"/>
    <property type="match status" value="1"/>
</dbReference>
<dbReference type="PANTHER" id="PTHR45453:SF1">
    <property type="entry name" value="PHOSPHATE REGULON SENSOR PROTEIN PHOR"/>
    <property type="match status" value="1"/>
</dbReference>
<dbReference type="Pfam" id="PF02518">
    <property type="entry name" value="HATPase_c"/>
    <property type="match status" value="1"/>
</dbReference>
<dbReference type="CDD" id="cd00075">
    <property type="entry name" value="HATPase"/>
    <property type="match status" value="1"/>
</dbReference>
<dbReference type="KEGG" id="sgrg:L0C25_07210"/>
<dbReference type="Gene3D" id="3.30.565.10">
    <property type="entry name" value="Histidine kinase-like ATPase, C-terminal domain"/>
    <property type="match status" value="1"/>
</dbReference>
<dbReference type="FunFam" id="3.30.565.10:FF:000006">
    <property type="entry name" value="Sensor histidine kinase WalK"/>
    <property type="match status" value="1"/>
</dbReference>
<dbReference type="PRINTS" id="PR00344">
    <property type="entry name" value="BCTRLSENSOR"/>
</dbReference>
<keyword evidence="10" id="KW-0902">Two-component regulatory system</keyword>
<keyword evidence="5" id="KW-0597">Phosphoprotein</keyword>
<reference evidence="16" key="1">
    <citation type="submission" date="2022-01" db="EMBL/GenBank/DDBJ databases">
        <title>Nocardioidaceae gen. sp. A5X3R13.</title>
        <authorList>
            <person name="Lopez Marin M.A."/>
            <person name="Uhlik O."/>
        </authorList>
    </citation>
    <scope>NUCLEOTIDE SEQUENCE</scope>
    <source>
        <strain evidence="16">A5X3R13</strain>
    </source>
</reference>
<dbReference type="InterPro" id="IPR036890">
    <property type="entry name" value="HATPase_C_sf"/>
</dbReference>
<dbReference type="InterPro" id="IPR036097">
    <property type="entry name" value="HisK_dim/P_sf"/>
</dbReference>
<dbReference type="GO" id="GO:0005524">
    <property type="term" value="F:ATP binding"/>
    <property type="evidence" value="ECO:0007669"/>
    <property type="project" value="UniProtKB-KW"/>
</dbReference>
<dbReference type="InterPro" id="IPR004358">
    <property type="entry name" value="Sig_transdc_His_kin-like_C"/>
</dbReference>
<dbReference type="RefSeq" id="WP_271635780.1">
    <property type="nucleotide sequence ID" value="NZ_CP094970.1"/>
</dbReference>
<dbReference type="EC" id="2.7.13.3" evidence="3"/>
<evidence type="ECO:0000256" key="7">
    <source>
        <dbReference type="ARBA" id="ARBA00022741"/>
    </source>
</evidence>
<dbReference type="PROSITE" id="PS50109">
    <property type="entry name" value="HIS_KIN"/>
    <property type="match status" value="1"/>
</dbReference>
<dbReference type="InterPro" id="IPR003661">
    <property type="entry name" value="HisK_dim/P_dom"/>
</dbReference>
<dbReference type="EMBL" id="CP094970">
    <property type="protein sequence ID" value="UYM06856.1"/>
    <property type="molecule type" value="Genomic_DNA"/>
</dbReference>
<dbReference type="SMART" id="SM00388">
    <property type="entry name" value="HisKA"/>
    <property type="match status" value="1"/>
</dbReference>
<keyword evidence="9 16" id="KW-0067">ATP-binding</keyword>
<organism evidence="16 17">
    <name type="scientific">Solicola gregarius</name>
    <dbReference type="NCBI Taxonomy" id="2908642"/>
    <lineage>
        <taxon>Bacteria</taxon>
        <taxon>Bacillati</taxon>
        <taxon>Actinomycetota</taxon>
        <taxon>Actinomycetes</taxon>
        <taxon>Propionibacteriales</taxon>
        <taxon>Nocardioidaceae</taxon>
        <taxon>Solicola</taxon>
    </lineage>
</organism>
<gene>
    <name evidence="16" type="ORF">L0C25_07210</name>
</gene>
<dbReference type="SUPFAM" id="SSF55874">
    <property type="entry name" value="ATPase domain of HSP90 chaperone/DNA topoisomerase II/histidine kinase"/>
    <property type="match status" value="1"/>
</dbReference>
<evidence type="ECO:0000256" key="10">
    <source>
        <dbReference type="ARBA" id="ARBA00023012"/>
    </source>
</evidence>
<dbReference type="InterPro" id="IPR050351">
    <property type="entry name" value="BphY/WalK/GraS-like"/>
</dbReference>
<accession>A0AA46TK96</accession>
<evidence type="ECO:0000256" key="12">
    <source>
        <dbReference type="ARBA" id="ARBA00039401"/>
    </source>
</evidence>
<evidence type="ECO:0000256" key="11">
    <source>
        <dbReference type="ARBA" id="ARBA00023136"/>
    </source>
</evidence>
<dbReference type="AlphaFoldDB" id="A0AA46TK96"/>
<dbReference type="Gene3D" id="1.10.287.130">
    <property type="match status" value="1"/>
</dbReference>
<feature type="compositionally biased region" description="Basic and acidic residues" evidence="13">
    <location>
        <begin position="388"/>
        <end position="401"/>
    </location>
</feature>
<dbReference type="SUPFAM" id="SSF47384">
    <property type="entry name" value="Homodimeric domain of signal transducing histidine kinase"/>
    <property type="match status" value="1"/>
</dbReference>
<keyword evidence="14" id="KW-1133">Transmembrane helix</keyword>
<evidence type="ECO:0000256" key="3">
    <source>
        <dbReference type="ARBA" id="ARBA00012438"/>
    </source>
</evidence>
<evidence type="ECO:0000256" key="5">
    <source>
        <dbReference type="ARBA" id="ARBA00022553"/>
    </source>
</evidence>
<dbReference type="GO" id="GO:0005886">
    <property type="term" value="C:plasma membrane"/>
    <property type="evidence" value="ECO:0007669"/>
    <property type="project" value="UniProtKB-SubCell"/>
</dbReference>